<accession>A0A403T4Z9</accession>
<organism evidence="1">
    <name type="scientific">Salmonella enterica</name>
    <name type="common">Salmonella choleraesuis</name>
    <dbReference type="NCBI Taxonomy" id="28901"/>
    <lineage>
        <taxon>Bacteria</taxon>
        <taxon>Pseudomonadati</taxon>
        <taxon>Pseudomonadota</taxon>
        <taxon>Gammaproteobacteria</taxon>
        <taxon>Enterobacterales</taxon>
        <taxon>Enterobacteriaceae</taxon>
        <taxon>Salmonella</taxon>
    </lineage>
</organism>
<sequence length="187" mass="21140">MKMLLWIWILAPWFFALLSLGLACVLTEIPRLRTARNRRNNRDDLSLLTGGLADEIDCFFDSYMASFGHALHVTEDGDVLRVRFYARQRYFSIYEDSAGGVSQLPPETRRAVILAYTTARSMLDGLAAHTALLEKHEALLLTGTKGSADNILQQRLTENTRQLKVLHEMMCAVTEQALAQLRQGDVR</sequence>
<proteinExistence type="predicted"/>
<dbReference type="AlphaFoldDB" id="A0A403T4Z9"/>
<protein>
    <submittedName>
        <fullName evidence="1">Uncharacterized protein</fullName>
    </submittedName>
</protein>
<gene>
    <name evidence="1" type="ORF">D9O31_20405</name>
</gene>
<dbReference type="PROSITE" id="PS51257">
    <property type="entry name" value="PROKAR_LIPOPROTEIN"/>
    <property type="match status" value="1"/>
</dbReference>
<name>A0A403T4Z9_SALER</name>
<evidence type="ECO:0000313" key="1">
    <source>
        <dbReference type="EMBL" id="MMS78825.1"/>
    </source>
</evidence>
<reference evidence="1" key="1">
    <citation type="submission" date="2018-10" db="EMBL/GenBank/DDBJ databases">
        <authorList>
            <consortium name="PulseNet: The National Subtyping Network for Foodborne Disease Surveillance"/>
            <person name="Tarr C.L."/>
            <person name="Trees E."/>
            <person name="Katz L.S."/>
            <person name="Carleton-Romer H.A."/>
            <person name="Stroika S."/>
            <person name="Kucerova Z."/>
            <person name="Roache K.F."/>
            <person name="Sabol A.L."/>
            <person name="Besser J."/>
            <person name="Gerner-Smidt P."/>
        </authorList>
    </citation>
    <scope>NUCLEOTIDE SEQUENCE [LARGE SCALE GENOMIC DNA]</scope>
    <source>
        <strain evidence="1">PNUSAS052121</strain>
    </source>
</reference>
<comment type="caution">
    <text evidence="1">The sequence shown here is derived from an EMBL/GenBank/DDBJ whole genome shotgun (WGS) entry which is preliminary data.</text>
</comment>
<dbReference type="Proteomes" id="UP000839526">
    <property type="component" value="Unassembled WGS sequence"/>
</dbReference>
<dbReference type="EMBL" id="RWAH01000024">
    <property type="protein sequence ID" value="MMS78825.1"/>
    <property type="molecule type" value="Genomic_DNA"/>
</dbReference>